<evidence type="ECO:0000256" key="4">
    <source>
        <dbReference type="ARBA" id="ARBA00023002"/>
    </source>
</evidence>
<proteinExistence type="inferred from homology"/>
<reference evidence="8" key="1">
    <citation type="journal article" date="2014" name="Int. J. Syst. Evol. Microbiol.">
        <title>Complete genome sequence of Corynebacterium casei LMG S-19264T (=DSM 44701T), isolated from a smear-ripened cheese.</title>
        <authorList>
            <consortium name="US DOE Joint Genome Institute (JGI-PGF)"/>
            <person name="Walter F."/>
            <person name="Albersmeier A."/>
            <person name="Kalinowski J."/>
            <person name="Ruckert C."/>
        </authorList>
    </citation>
    <scope>NUCLEOTIDE SEQUENCE</scope>
    <source>
        <strain evidence="8">CGMCC 4.7403</strain>
    </source>
</reference>
<comment type="caution">
    <text evidence="8">The sequence shown here is derived from an EMBL/GenBank/DDBJ whole genome shotgun (WGS) entry which is preliminary data.</text>
</comment>
<dbReference type="FunFam" id="1.10.630.10:FF:000018">
    <property type="entry name" value="Cytochrome P450 monooxygenase"/>
    <property type="match status" value="1"/>
</dbReference>
<protein>
    <submittedName>
        <fullName evidence="8">Cytochrome P450</fullName>
    </submittedName>
</protein>
<evidence type="ECO:0000256" key="5">
    <source>
        <dbReference type="ARBA" id="ARBA00023004"/>
    </source>
</evidence>
<keyword evidence="6 7" id="KW-0503">Monooxygenase</keyword>
<evidence type="ECO:0000256" key="1">
    <source>
        <dbReference type="ARBA" id="ARBA00010617"/>
    </source>
</evidence>
<dbReference type="GO" id="GO:0020037">
    <property type="term" value="F:heme binding"/>
    <property type="evidence" value="ECO:0007669"/>
    <property type="project" value="InterPro"/>
</dbReference>
<reference evidence="8" key="2">
    <citation type="submission" date="2020-09" db="EMBL/GenBank/DDBJ databases">
        <authorList>
            <person name="Sun Q."/>
            <person name="Zhou Y."/>
        </authorList>
    </citation>
    <scope>NUCLEOTIDE SEQUENCE</scope>
    <source>
        <strain evidence="8">CGMCC 4.7403</strain>
    </source>
</reference>
<dbReference type="Proteomes" id="UP000603227">
    <property type="component" value="Unassembled WGS sequence"/>
</dbReference>
<organism evidence="8 9">
    <name type="scientific">Streptomyces capitiformicae</name>
    <dbReference type="NCBI Taxonomy" id="2014920"/>
    <lineage>
        <taxon>Bacteria</taxon>
        <taxon>Bacillati</taxon>
        <taxon>Actinomycetota</taxon>
        <taxon>Actinomycetes</taxon>
        <taxon>Kitasatosporales</taxon>
        <taxon>Streptomycetaceae</taxon>
        <taxon>Streptomyces</taxon>
    </lineage>
</organism>
<dbReference type="CDD" id="cd11031">
    <property type="entry name" value="Cyp158A-like"/>
    <property type="match status" value="1"/>
</dbReference>
<keyword evidence="4 7" id="KW-0560">Oxidoreductase</keyword>
<comment type="similarity">
    <text evidence="1 7">Belongs to the cytochrome P450 family.</text>
</comment>
<evidence type="ECO:0000256" key="3">
    <source>
        <dbReference type="ARBA" id="ARBA00022723"/>
    </source>
</evidence>
<dbReference type="EMBL" id="BNAT01000031">
    <property type="protein sequence ID" value="GHE47805.1"/>
    <property type="molecule type" value="Genomic_DNA"/>
</dbReference>
<keyword evidence="2 7" id="KW-0349">Heme</keyword>
<gene>
    <name evidence="8" type="ORF">GCM10017771_68860</name>
</gene>
<keyword evidence="5 7" id="KW-0408">Iron</keyword>
<dbReference type="PRINTS" id="PR00359">
    <property type="entry name" value="BP450"/>
</dbReference>
<keyword evidence="9" id="KW-1185">Reference proteome</keyword>
<dbReference type="Pfam" id="PF00067">
    <property type="entry name" value="p450"/>
    <property type="match status" value="1"/>
</dbReference>
<dbReference type="AlphaFoldDB" id="A0A919DHB8"/>
<dbReference type="GO" id="GO:0005506">
    <property type="term" value="F:iron ion binding"/>
    <property type="evidence" value="ECO:0007669"/>
    <property type="project" value="InterPro"/>
</dbReference>
<dbReference type="PROSITE" id="PS00086">
    <property type="entry name" value="CYTOCHROME_P450"/>
    <property type="match status" value="1"/>
</dbReference>
<keyword evidence="3 7" id="KW-0479">Metal-binding</keyword>
<dbReference type="SUPFAM" id="SSF48264">
    <property type="entry name" value="Cytochrome P450"/>
    <property type="match status" value="1"/>
</dbReference>
<sequence>MSREKTDISPSESSLAPMHCTRVKEPLGPPFLTELGTGTPVWVVQRHEDVRQLLTDPRLNRAHLYAPGAPALTLYPNLLDNPAILNNLDGPEHRRLRRTVGRAFTPRALARWRPWISSVVDDLIDRLIESDRPTDLVDGFVRSLPIAVFSRLMDLDDLDRERLAYWGDHAFATTAFAPQEVQKAMEDFINFGIGLVAQRRAEPGEDLVSSLIQAADEDGEVTELHIVSLVILLVMAGHEVSTTVFGNTMVYLLTDGRDTWHELGKNEAVVPAAVDQLLRGIAISDRDVLPGFLRRAVEDVEIGGVLIPAGSVVAADTVMANLDPEVYPEDWRAEPFTPPATPHLAFGAGPHYCLGAWLAKMEMELALHRLPKRLPGLKLAVAPEAIDWRRGLLTRSPQTLPVTW</sequence>
<evidence type="ECO:0000313" key="8">
    <source>
        <dbReference type="EMBL" id="GHE47805.1"/>
    </source>
</evidence>
<dbReference type="GO" id="GO:0004497">
    <property type="term" value="F:monooxygenase activity"/>
    <property type="evidence" value="ECO:0007669"/>
    <property type="project" value="UniProtKB-KW"/>
</dbReference>
<accession>A0A919DHB8</accession>
<evidence type="ECO:0000256" key="6">
    <source>
        <dbReference type="ARBA" id="ARBA00023033"/>
    </source>
</evidence>
<dbReference type="PANTHER" id="PTHR46696">
    <property type="entry name" value="P450, PUTATIVE (EUROFUNG)-RELATED"/>
    <property type="match status" value="1"/>
</dbReference>
<dbReference type="InterPro" id="IPR001128">
    <property type="entry name" value="Cyt_P450"/>
</dbReference>
<evidence type="ECO:0000256" key="2">
    <source>
        <dbReference type="ARBA" id="ARBA00022617"/>
    </source>
</evidence>
<name>A0A919DHB8_9ACTN</name>
<dbReference type="InterPro" id="IPR002397">
    <property type="entry name" value="Cyt_P450_B"/>
</dbReference>
<evidence type="ECO:0000256" key="7">
    <source>
        <dbReference type="RuleBase" id="RU000461"/>
    </source>
</evidence>
<dbReference type="GO" id="GO:0016705">
    <property type="term" value="F:oxidoreductase activity, acting on paired donors, with incorporation or reduction of molecular oxygen"/>
    <property type="evidence" value="ECO:0007669"/>
    <property type="project" value="InterPro"/>
</dbReference>
<dbReference type="PANTHER" id="PTHR46696:SF1">
    <property type="entry name" value="CYTOCHROME P450 YJIB-RELATED"/>
    <property type="match status" value="1"/>
</dbReference>
<dbReference type="InterPro" id="IPR036396">
    <property type="entry name" value="Cyt_P450_sf"/>
</dbReference>
<dbReference type="InterPro" id="IPR017972">
    <property type="entry name" value="Cyt_P450_CS"/>
</dbReference>
<evidence type="ECO:0000313" key="9">
    <source>
        <dbReference type="Proteomes" id="UP000603227"/>
    </source>
</evidence>
<dbReference type="Gene3D" id="1.10.630.10">
    <property type="entry name" value="Cytochrome P450"/>
    <property type="match status" value="1"/>
</dbReference>